<dbReference type="InterPro" id="IPR002800">
    <property type="entry name" value="Rv2949c-like"/>
</dbReference>
<proteinExistence type="predicted"/>
<organism evidence="1">
    <name type="scientific">Pleonosporium borreri</name>
    <dbReference type="NCBI Taxonomy" id="2575635"/>
    <lineage>
        <taxon>Eukaryota</taxon>
        <taxon>Rhodophyta</taxon>
        <taxon>Florideophyceae</taxon>
        <taxon>Rhodymeniophycidae</taxon>
        <taxon>Ceramiales</taxon>
        <taxon>Ceramiaceae</taxon>
        <taxon>Pleonosporium</taxon>
    </lineage>
</organism>
<dbReference type="AlphaFoldDB" id="A0A4D6WX83"/>
<sequence length="175" mass="21300">MKLFNSIFLLKIKHYDTQSLKLIPIEWQMVLFNEGSFTQNLTILTGSKINIKMKQKYNYISKKKNIRNLRYVWLENSIYTKLTFAQSLWIFKYKDELYQQLKYSQPIGQLLINTEQDVCKQILEIYYGYCQYIEKYFKINQPIWGRKCLLYTNYKTYAIIQEFFSPYIINFCSLK</sequence>
<dbReference type="Gene3D" id="3.40.1410.10">
    <property type="entry name" value="Chorismate lyase-like"/>
    <property type="match status" value="1"/>
</dbReference>
<accession>A0A4D6WX83</accession>
<evidence type="ECO:0008006" key="2">
    <source>
        <dbReference type="Google" id="ProtNLM"/>
    </source>
</evidence>
<gene>
    <name evidence="1" type="primary">ycf21</name>
</gene>
<reference evidence="1" key="2">
    <citation type="submission" date="2019-04" db="EMBL/GenBank/DDBJ databases">
        <authorList>
            <person name="Pasella M."/>
        </authorList>
    </citation>
    <scope>NUCLEOTIDE SEQUENCE</scope>
    <source>
        <strain evidence="1">PD2941_2</strain>
    </source>
</reference>
<dbReference type="EMBL" id="MK814701">
    <property type="protein sequence ID" value="QCI07822.1"/>
    <property type="molecule type" value="Genomic_DNA"/>
</dbReference>
<geneLocation type="plastid" evidence="1"/>
<dbReference type="Pfam" id="PF01947">
    <property type="entry name" value="Rv2949c-like"/>
    <property type="match status" value="1"/>
</dbReference>
<dbReference type="InterPro" id="IPR028978">
    <property type="entry name" value="Chorismate_lyase_/UTRA_dom_sf"/>
</dbReference>
<dbReference type="SUPFAM" id="SSF64288">
    <property type="entry name" value="Chorismate lyase-like"/>
    <property type="match status" value="1"/>
</dbReference>
<name>A0A4D6WX83_9FLOR</name>
<reference evidence="1" key="1">
    <citation type="journal article" date="2019" name="Mol. Phylogenet. Evol.">
        <title>Morphological evolution and classification of the red algal order Ceramiales inferred using plastid phylogenomics.</title>
        <authorList>
            <person name="Diaz-Tapia P."/>
            <person name="Pasella M.M."/>
            <person name="Verbruggen H."/>
            <person name="Maggs C.A."/>
        </authorList>
    </citation>
    <scope>NUCLEOTIDE SEQUENCE</scope>
    <source>
        <strain evidence="1">PD2941_2</strain>
    </source>
</reference>
<protein>
    <recommendedName>
        <fullName evidence="2">Ycf21</fullName>
    </recommendedName>
</protein>
<evidence type="ECO:0000313" key="1">
    <source>
        <dbReference type="EMBL" id="QCI07822.1"/>
    </source>
</evidence>
<keyword evidence="1" id="KW-0934">Plastid</keyword>